<evidence type="ECO:0000256" key="1">
    <source>
        <dbReference type="SAM" id="Phobius"/>
    </source>
</evidence>
<evidence type="ECO:0000313" key="2">
    <source>
        <dbReference type="EMBL" id="CDW72639.1"/>
    </source>
</evidence>
<accession>A0A077ZSW0</accession>
<keyword evidence="3" id="KW-1185">Reference proteome</keyword>
<gene>
    <name evidence="2" type="primary">Contig12378.g13219</name>
    <name evidence="2" type="ORF">STYLEM_1602</name>
</gene>
<feature type="transmembrane region" description="Helical" evidence="1">
    <location>
        <begin position="1433"/>
        <end position="1454"/>
    </location>
</feature>
<keyword evidence="1" id="KW-1133">Transmembrane helix</keyword>
<organism evidence="2 3">
    <name type="scientific">Stylonychia lemnae</name>
    <name type="common">Ciliate</name>
    <dbReference type="NCBI Taxonomy" id="5949"/>
    <lineage>
        <taxon>Eukaryota</taxon>
        <taxon>Sar</taxon>
        <taxon>Alveolata</taxon>
        <taxon>Ciliophora</taxon>
        <taxon>Intramacronucleata</taxon>
        <taxon>Spirotrichea</taxon>
        <taxon>Stichotrichia</taxon>
        <taxon>Sporadotrichida</taxon>
        <taxon>Oxytrichidae</taxon>
        <taxon>Stylonychinae</taxon>
        <taxon>Stylonychia</taxon>
    </lineage>
</organism>
<evidence type="ECO:0000313" key="3">
    <source>
        <dbReference type="Proteomes" id="UP000039865"/>
    </source>
</evidence>
<keyword evidence="1" id="KW-0812">Transmembrane</keyword>
<proteinExistence type="predicted"/>
<dbReference type="InParanoid" id="A0A077ZSW0"/>
<reference evidence="2 3" key="1">
    <citation type="submission" date="2014-06" db="EMBL/GenBank/DDBJ databases">
        <authorList>
            <person name="Swart Estienne"/>
        </authorList>
    </citation>
    <scope>NUCLEOTIDE SEQUENCE [LARGE SCALE GENOMIC DNA]</scope>
    <source>
        <strain evidence="2 3">130c</strain>
    </source>
</reference>
<dbReference type="EMBL" id="CCKQ01001530">
    <property type="protein sequence ID" value="CDW72639.1"/>
    <property type="molecule type" value="Genomic_DNA"/>
</dbReference>
<name>A0A077ZSW0_STYLE</name>
<protein>
    <recommendedName>
        <fullName evidence="4">Transmembrane protein</fullName>
    </recommendedName>
</protein>
<keyword evidence="1" id="KW-0472">Membrane</keyword>
<sequence length="1635" mass="191699">MFVDRYMVFQVYEQKLLQNHTLHSKYNVQLDKSIVNNICHDMVILNNERKDVVMFCRSKQPIVDQKTKQFIDYDFKYQMVYVTKFYEPNQRSIIYLQYIQERIILEDDIIGIKYLDEPINGKNANEISYFIGVTLLNNQRKLVVFFTNNSRAYELENRKINFREYNQSDLMRIQYYIDLPEEYESVPFIDVSVLKFKVSILAVVFEQTLLLCSYDKRLLDPFFVRSENDATSIPPQIMELNTDDQQNIIVTKIYLNPGDKQTNIGKSNIAVNRNFIIHMMKDVSTDKHFLRIYDRNSQRFDLSKQKYQVNYLFIQDTFILRNEQQITQLSIDQWLLKLTGTNKNLIEKYASSLFECNLNVSNSQSQLVVYFNLSFVDDKFMTVYSRDLGNPNIPKEIDIFYNCGDKYFQFITTDYFIGPNFAVEYYQHDENCDDGSCYFDLQNQEFKLLFHSQLEHDTCRNSKIFPPYNYDAKSSQNNVLICFDVYDYSVRSLVQDTKSQQFRETNKIYSRNTNYLFHSYDVNDRRMFYIHTYYFIKSITYAKVQFYDIRDSIIYRGEIPVQISDIYPNDEEELIFSYDEDFNRGVIIFHNLRNDSRTLLVYEVLFPDSINFTSSSLFEVAHLKIDPYFKKQYTYKAIVCDNLVITAQNDSSISLFQITGNGKTSKMSYIRTRVISNESGEIIRDIELQDQKYLIIYIHSNIVRIFEVLSLTGDIIYKGQLPIYPQYQSFSFFVEFPYVYRIHKSYDQGFLAIMLEKRETDNTLTNKVFVYCITCEALHDSLFVISNPQQNISEGTIFQIALIKTQNSFNLFTIVIDKIFIHQADIFNSIQVTKNEENARGLIQNCSVLSDYNQDSSNITSKTSSNQIARLKVSARSLFDEGATSQGQVIINIYSQNQGLVITPTQKLIQSDRITDITFSNQLENKVSVQDYLGGASMRILYNCSYFDSDMNVQSCNNQVKDLYSSKAYTFYIEFVTSNRQVIFSSMLGRYIFMLDNRQLWYLLQFPGGRSYEFDSVNDSPLEILEIGSLNQNFSCEIGSDGGYFSFFSFNTDDEGHSYLAFYQCQKQQFKYLGISIIKVYNKPTSNGEYIKIERFLDQFRFPFTIIDVDRAHHQDIVDGQTSYQFILAISCSVANSFSNVVYILNFQMDLENKTVTLDNQNWIGSATEGRDSFRVTKLIQIPRSDMLIVVDQDTGAYIYDLKTQKSIFSIEIEKLDDFIKQSLDDYDQVLVYSALGEWPSTIHLLTNFGIFIYSFNVDLTNRTQIYQENDQVNLKIVKQSTIRRNFNQQLSNDVVFNQFAYSFLAQLKLSKDQYDIYLITVSLYSGQTSRLIDIQKIGTNLHCSQLIQDKSLTDQKEDIIAVSFVCNTQLYVYKITTRPTLEINFKDVDDGLIMHQIQKFNLTINATSSIYMSSDQVTIIFRYIVNAEDSRYLIYFAGFGILGFLSVLLIILIRCFHKQHHKTQSQYEKRYEKPSFSYIARPVTIINGKEVNLKKNVDDSFELIETQDFPVESYYQKTNSTDQQYITNSSIIPQQSIQDRFKNVSNDNELYDYNNMQLNDKQQHIDRLQKMRAQFNINQSFLKSTFSTNFQDDASSNAQDVNSQEQRPSIVRGSMITERKYSKSLRYRKYKARI</sequence>
<evidence type="ECO:0008006" key="4">
    <source>
        <dbReference type="Google" id="ProtNLM"/>
    </source>
</evidence>
<dbReference type="Proteomes" id="UP000039865">
    <property type="component" value="Unassembled WGS sequence"/>
</dbReference>